<evidence type="ECO:0000313" key="2">
    <source>
        <dbReference type="Proteomes" id="UP000064007"/>
    </source>
</evidence>
<dbReference type="Proteomes" id="UP000064007">
    <property type="component" value="Chromosome 1"/>
</dbReference>
<dbReference type="KEGG" id="mbat:BN1208_0135"/>
<dbReference type="AlphaFoldDB" id="A0A0D6ETT9"/>
<dbReference type="InterPro" id="IPR006917">
    <property type="entry name" value="SOUL_heme-bd"/>
</dbReference>
<evidence type="ECO:0000313" key="1">
    <source>
        <dbReference type="EMBL" id="CEZ19031.1"/>
    </source>
</evidence>
<accession>A0A0D6ETT9</accession>
<organism evidence="1 2">
    <name type="scientific">Candidatus Methylopumilus planktonicus</name>
    <dbReference type="NCBI Taxonomy" id="1581557"/>
    <lineage>
        <taxon>Bacteria</taxon>
        <taxon>Pseudomonadati</taxon>
        <taxon>Pseudomonadota</taxon>
        <taxon>Betaproteobacteria</taxon>
        <taxon>Nitrosomonadales</taxon>
        <taxon>Methylophilaceae</taxon>
        <taxon>Candidatus Methylopumilus</taxon>
    </lineage>
</organism>
<evidence type="ECO:0008006" key="3">
    <source>
        <dbReference type="Google" id="ProtNLM"/>
    </source>
</evidence>
<gene>
    <name evidence="1" type="ORF">BN1208_0135</name>
</gene>
<reference evidence="2" key="1">
    <citation type="submission" date="2014-12" db="EMBL/GenBank/DDBJ databases">
        <authorList>
            <person name="Salcher M.M."/>
        </authorList>
    </citation>
    <scope>NUCLEOTIDE SEQUENCE [LARGE SCALE GENOMIC DNA]</scope>
    <source>
        <strain evidence="2">MMS-10A-171</strain>
    </source>
</reference>
<dbReference type="InterPro" id="IPR011256">
    <property type="entry name" value="Reg_factor_effector_dom_sf"/>
</dbReference>
<dbReference type="Pfam" id="PF04832">
    <property type="entry name" value="SOUL"/>
    <property type="match status" value="1"/>
</dbReference>
<keyword evidence="2" id="KW-1185">Reference proteome</keyword>
<dbReference type="PANTHER" id="PTHR11220">
    <property type="entry name" value="HEME-BINDING PROTEIN-RELATED"/>
    <property type="match status" value="1"/>
</dbReference>
<dbReference type="Gene3D" id="3.20.80.10">
    <property type="entry name" value="Regulatory factor, effector binding domain"/>
    <property type="match status" value="2"/>
</dbReference>
<protein>
    <recommendedName>
        <fullName evidence="3">Heme-binding protein</fullName>
    </recommendedName>
</protein>
<sequence length="204" mass="23510">MRLNIFTFLLLLITSFNTMAIEEPEYISIEKKDAFEVREYQPKLIAQVLVTGTFDTASSKGFRLLADFIFGNNKTNEGSKKIDMTAPVITRDASEKIEMTAPVISEETERGWYVSFNMPKQFTKETLPIPNNPEVKIAEVPAEKFAVITFSGLVREKKYAEMLSLLNEEMKKRNLEPKGPAILARYNPPWTLPFLRRNELMFRF</sequence>
<dbReference type="STRING" id="1581557.BN1208_0135"/>
<name>A0A0D6ETT9_9PROT</name>
<proteinExistence type="predicted"/>
<dbReference type="HOGENOM" id="CLU_068699_0_1_4"/>
<dbReference type="EMBL" id="LN827929">
    <property type="protein sequence ID" value="CEZ19031.1"/>
    <property type="molecule type" value="Genomic_DNA"/>
</dbReference>
<dbReference type="SUPFAM" id="SSF55136">
    <property type="entry name" value="Probable bacterial effector-binding domain"/>
    <property type="match status" value="1"/>
</dbReference>
<dbReference type="PANTHER" id="PTHR11220:SF58">
    <property type="entry name" value="SOUL HEME-BINDING FAMILY PROTEIN"/>
    <property type="match status" value="1"/>
</dbReference>